<feature type="non-terminal residue" evidence="2">
    <location>
        <position position="1"/>
    </location>
</feature>
<keyword evidence="2" id="KW-0808">Transferase</keyword>
<dbReference type="EC" id="2.1.1.228" evidence="2"/>
<accession>A0A6J4S7M7</accession>
<feature type="compositionally biased region" description="Basic residues" evidence="1">
    <location>
        <begin position="47"/>
        <end position="66"/>
    </location>
</feature>
<keyword evidence="2" id="KW-0489">Methyltransferase</keyword>
<gene>
    <name evidence="2" type="ORF">AVDCRST_MAG38-2629</name>
</gene>
<organism evidence="2">
    <name type="scientific">uncultured Solirubrobacteraceae bacterium</name>
    <dbReference type="NCBI Taxonomy" id="1162706"/>
    <lineage>
        <taxon>Bacteria</taxon>
        <taxon>Bacillati</taxon>
        <taxon>Actinomycetota</taxon>
        <taxon>Thermoleophilia</taxon>
        <taxon>Solirubrobacterales</taxon>
        <taxon>Solirubrobacteraceae</taxon>
        <taxon>environmental samples</taxon>
    </lineage>
</organism>
<feature type="non-terminal residue" evidence="2">
    <location>
        <position position="235"/>
    </location>
</feature>
<feature type="region of interest" description="Disordered" evidence="1">
    <location>
        <begin position="15"/>
        <end position="235"/>
    </location>
</feature>
<feature type="compositionally biased region" description="Basic residues" evidence="1">
    <location>
        <begin position="73"/>
        <end position="83"/>
    </location>
</feature>
<dbReference type="GO" id="GO:0052906">
    <property type="term" value="F:tRNA (guanine(37)-N1)-methyltransferase activity"/>
    <property type="evidence" value="ECO:0007669"/>
    <property type="project" value="UniProtKB-EC"/>
</dbReference>
<feature type="compositionally biased region" description="Basic residues" evidence="1">
    <location>
        <begin position="94"/>
        <end position="107"/>
    </location>
</feature>
<reference evidence="2" key="1">
    <citation type="submission" date="2020-02" db="EMBL/GenBank/DDBJ databases">
        <authorList>
            <person name="Meier V. D."/>
        </authorList>
    </citation>
    <scope>NUCLEOTIDE SEQUENCE</scope>
    <source>
        <strain evidence="2">AVDCRST_MAG38</strain>
    </source>
</reference>
<feature type="compositionally biased region" description="Basic residues" evidence="1">
    <location>
        <begin position="118"/>
        <end position="128"/>
    </location>
</feature>
<dbReference type="AlphaFoldDB" id="A0A6J4S7M7"/>
<evidence type="ECO:0000256" key="1">
    <source>
        <dbReference type="SAM" id="MobiDB-lite"/>
    </source>
</evidence>
<dbReference type="EMBL" id="CADCVJ010000221">
    <property type="protein sequence ID" value="CAA9491060.1"/>
    <property type="molecule type" value="Genomic_DNA"/>
</dbReference>
<feature type="compositionally biased region" description="Basic and acidic residues" evidence="1">
    <location>
        <begin position="129"/>
        <end position="138"/>
    </location>
</feature>
<protein>
    <submittedName>
        <fullName evidence="2">tRNA (Guanine(37)-N(1))-methyltransferase</fullName>
        <ecNumber evidence="2">2.1.1.228</ecNumber>
    </submittedName>
</protein>
<evidence type="ECO:0000313" key="2">
    <source>
        <dbReference type="EMBL" id="CAA9491060.1"/>
    </source>
</evidence>
<name>A0A6J4S7M7_9ACTN</name>
<proteinExistence type="predicted"/>
<dbReference type="GO" id="GO:0032259">
    <property type="term" value="P:methylation"/>
    <property type="evidence" value="ECO:0007669"/>
    <property type="project" value="UniProtKB-KW"/>
</dbReference>
<sequence length="235" mass="25703">ADRRLHAVPPVVRLVPRPAPRDQRARSRALAGVRRLSRHHPAEGRPGRRHAVRRRRGDGAARRRCRGGAACPLRRRPGRRPRPPARDRAGSRRAPARRRPRLGARRRAGADPPVRALRGLRRAHHRALLRREAVDRPLRRGRGRAARDGGLRRRPATPAGHPRPRRVGGGGVLQRGARGRPGVPPLHAPGPVARVDRAGGPAVGPPRQHPRVAGTGEPPPGGLPGRRRPWPSATI</sequence>